<keyword evidence="3 6" id="KW-0547">Nucleotide-binding</keyword>
<name>A0A0D2LMU9_HYPSF</name>
<dbReference type="PANTHER" id="PTHR48016:SF48">
    <property type="entry name" value="SERINE_THREONINE-PROTEIN KINASE BCK1_SLK1_SSP31"/>
    <property type="match status" value="1"/>
</dbReference>
<comment type="similarity">
    <text evidence="1">Belongs to the protein kinase superfamily. STE Ser/Thr protein kinase family. MAP kinase kinase kinase subfamily.</text>
</comment>
<dbReference type="InterPro" id="IPR000719">
    <property type="entry name" value="Prot_kinase_dom"/>
</dbReference>
<evidence type="ECO:0000256" key="8">
    <source>
        <dbReference type="SAM" id="MobiDB-lite"/>
    </source>
</evidence>
<evidence type="ECO:0000313" key="11">
    <source>
        <dbReference type="Proteomes" id="UP000054270"/>
    </source>
</evidence>
<dbReference type="PROSITE" id="PS00108">
    <property type="entry name" value="PROTEIN_KINASE_ST"/>
    <property type="match status" value="1"/>
</dbReference>
<dbReference type="InterPro" id="IPR011009">
    <property type="entry name" value="Kinase-like_dom_sf"/>
</dbReference>
<feature type="binding site" evidence="6">
    <location>
        <position position="133"/>
    </location>
    <ligand>
        <name>ATP</name>
        <dbReference type="ChEBI" id="CHEBI:30616"/>
    </ligand>
</feature>
<dbReference type="OrthoDB" id="266718at2759"/>
<dbReference type="Proteomes" id="UP000054270">
    <property type="component" value="Unassembled WGS sequence"/>
</dbReference>
<dbReference type="Pfam" id="PF00069">
    <property type="entry name" value="Pkinase"/>
    <property type="match status" value="1"/>
</dbReference>
<dbReference type="OMA" id="AKETRYP"/>
<keyword evidence="7" id="KW-0723">Serine/threonine-protein kinase</keyword>
<dbReference type="SUPFAM" id="SSF56112">
    <property type="entry name" value="Protein kinase-like (PK-like)"/>
    <property type="match status" value="1"/>
</dbReference>
<dbReference type="GO" id="GO:0004709">
    <property type="term" value="F:MAP kinase kinase kinase activity"/>
    <property type="evidence" value="ECO:0007669"/>
    <property type="project" value="UniProtKB-ARBA"/>
</dbReference>
<evidence type="ECO:0000256" key="3">
    <source>
        <dbReference type="ARBA" id="ARBA00022741"/>
    </source>
</evidence>
<protein>
    <recommendedName>
        <fullName evidence="9">Protein kinase domain-containing protein</fullName>
    </recommendedName>
</protein>
<feature type="region of interest" description="Disordered" evidence="8">
    <location>
        <begin position="1"/>
        <end position="95"/>
    </location>
</feature>
<evidence type="ECO:0000256" key="6">
    <source>
        <dbReference type="PROSITE-ProRule" id="PRU10141"/>
    </source>
</evidence>
<dbReference type="InterPro" id="IPR008271">
    <property type="entry name" value="Ser/Thr_kinase_AS"/>
</dbReference>
<dbReference type="FunFam" id="3.30.200.20:FF:000387">
    <property type="entry name" value="Serine/threonine-protein kinase STE11"/>
    <property type="match status" value="1"/>
</dbReference>
<feature type="domain" description="Protein kinase" evidence="9">
    <location>
        <begin position="104"/>
        <end position="369"/>
    </location>
</feature>
<dbReference type="InterPro" id="IPR050538">
    <property type="entry name" value="MAP_kinase_kinase_kinase"/>
</dbReference>
<dbReference type="GO" id="GO:0005524">
    <property type="term" value="F:ATP binding"/>
    <property type="evidence" value="ECO:0007669"/>
    <property type="project" value="UniProtKB-UniRule"/>
</dbReference>
<keyword evidence="2" id="KW-0808">Transferase</keyword>
<organism evidence="10 11">
    <name type="scientific">Hypholoma sublateritium (strain FD-334 SS-4)</name>
    <dbReference type="NCBI Taxonomy" id="945553"/>
    <lineage>
        <taxon>Eukaryota</taxon>
        <taxon>Fungi</taxon>
        <taxon>Dikarya</taxon>
        <taxon>Basidiomycota</taxon>
        <taxon>Agaricomycotina</taxon>
        <taxon>Agaricomycetes</taxon>
        <taxon>Agaricomycetidae</taxon>
        <taxon>Agaricales</taxon>
        <taxon>Agaricineae</taxon>
        <taxon>Strophariaceae</taxon>
        <taxon>Hypholoma</taxon>
    </lineage>
</organism>
<dbReference type="PROSITE" id="PS50011">
    <property type="entry name" value="PROTEIN_KINASE_DOM"/>
    <property type="match status" value="1"/>
</dbReference>
<dbReference type="EMBL" id="KN817519">
    <property type="protein sequence ID" value="KJA29402.1"/>
    <property type="molecule type" value="Genomic_DNA"/>
</dbReference>
<dbReference type="PANTHER" id="PTHR48016">
    <property type="entry name" value="MAP KINASE KINASE KINASE SSK2-RELATED-RELATED"/>
    <property type="match status" value="1"/>
</dbReference>
<sequence>MQPRDHGPSISRSKHQENPRPPHSHPGSHTLSSKRSVEDYFSSSRFTSPTAGSSSKKPLQKSKTLGASAARRSPTQQKSARLPRQSGKHLEDNARHSTNDTFLWAKGELIGQGSHGKVYLGFNATTGELMAVKQVEVPSTADDRRKAEIMDFVKTLRSERETLRELAHPNIVEYLGFEENPETVNIFLQYVSGGTIGRCLQEYGPFKEEVTKSFSHQILEGIFYLHSKGIIHRDLKSDNILIDPAGVCKISDFGISKKLELDRAYSAFKGTSYWMAPEMILAGPEVGYNSKVDIWSVGCIVFEMWTAKRPWHTETNVWQVIQKLTRKEAPSLPDGCHLSILAEHFRKECFTPDPAQRPAAEFLLSHPYLHLPLGWTFPRISEMGYRSASGVVSTSDFEEMAQAFAQSIDLGLSSPYSSSTTTSSCEPTVSAPQSNPPRAISPQLVTIVPPLPQSKPPHCGNGSAKETRYP</sequence>
<feature type="region of interest" description="Disordered" evidence="8">
    <location>
        <begin position="416"/>
        <end position="470"/>
    </location>
</feature>
<proteinExistence type="inferred from homology"/>
<feature type="compositionally biased region" description="Polar residues" evidence="8">
    <location>
        <begin position="41"/>
        <end position="65"/>
    </location>
</feature>
<dbReference type="InterPro" id="IPR017441">
    <property type="entry name" value="Protein_kinase_ATP_BS"/>
</dbReference>
<feature type="compositionally biased region" description="Low complexity" evidence="8">
    <location>
        <begin position="416"/>
        <end position="430"/>
    </location>
</feature>
<evidence type="ECO:0000256" key="1">
    <source>
        <dbReference type="ARBA" id="ARBA00006529"/>
    </source>
</evidence>
<evidence type="ECO:0000313" key="10">
    <source>
        <dbReference type="EMBL" id="KJA29402.1"/>
    </source>
</evidence>
<dbReference type="STRING" id="945553.A0A0D2LMU9"/>
<dbReference type="PROSITE" id="PS00107">
    <property type="entry name" value="PROTEIN_KINASE_ATP"/>
    <property type="match status" value="1"/>
</dbReference>
<reference evidence="11" key="1">
    <citation type="submission" date="2014-04" db="EMBL/GenBank/DDBJ databases">
        <title>Evolutionary Origins and Diversification of the Mycorrhizal Mutualists.</title>
        <authorList>
            <consortium name="DOE Joint Genome Institute"/>
            <consortium name="Mycorrhizal Genomics Consortium"/>
            <person name="Kohler A."/>
            <person name="Kuo A."/>
            <person name="Nagy L.G."/>
            <person name="Floudas D."/>
            <person name="Copeland A."/>
            <person name="Barry K.W."/>
            <person name="Cichocki N."/>
            <person name="Veneault-Fourrey C."/>
            <person name="LaButti K."/>
            <person name="Lindquist E.A."/>
            <person name="Lipzen A."/>
            <person name="Lundell T."/>
            <person name="Morin E."/>
            <person name="Murat C."/>
            <person name="Riley R."/>
            <person name="Ohm R."/>
            <person name="Sun H."/>
            <person name="Tunlid A."/>
            <person name="Henrissat B."/>
            <person name="Grigoriev I.V."/>
            <person name="Hibbett D.S."/>
            <person name="Martin F."/>
        </authorList>
    </citation>
    <scope>NUCLEOTIDE SEQUENCE [LARGE SCALE GENOMIC DNA]</scope>
    <source>
        <strain evidence="11">FD-334 SS-4</strain>
    </source>
</reference>
<dbReference type="AlphaFoldDB" id="A0A0D2LMU9"/>
<keyword evidence="5 6" id="KW-0067">ATP-binding</keyword>
<evidence type="ECO:0000256" key="5">
    <source>
        <dbReference type="ARBA" id="ARBA00022840"/>
    </source>
</evidence>
<keyword evidence="4" id="KW-0418">Kinase</keyword>
<evidence type="ECO:0000256" key="4">
    <source>
        <dbReference type="ARBA" id="ARBA00022777"/>
    </source>
</evidence>
<evidence type="ECO:0000259" key="9">
    <source>
        <dbReference type="PROSITE" id="PS50011"/>
    </source>
</evidence>
<accession>A0A0D2LMU9</accession>
<evidence type="ECO:0000256" key="7">
    <source>
        <dbReference type="RuleBase" id="RU000304"/>
    </source>
</evidence>
<dbReference type="Gene3D" id="1.10.510.10">
    <property type="entry name" value="Transferase(Phosphotransferase) domain 1"/>
    <property type="match status" value="1"/>
</dbReference>
<keyword evidence="11" id="KW-1185">Reference proteome</keyword>
<dbReference type="SMART" id="SM00220">
    <property type="entry name" value="S_TKc"/>
    <property type="match status" value="1"/>
</dbReference>
<evidence type="ECO:0000256" key="2">
    <source>
        <dbReference type="ARBA" id="ARBA00022679"/>
    </source>
</evidence>
<gene>
    <name evidence="10" type="ORF">HYPSUDRAFT_517256</name>
</gene>